<dbReference type="CDD" id="cd11294">
    <property type="entry name" value="E_set_Esterase_like_N"/>
    <property type="match status" value="1"/>
</dbReference>
<dbReference type="PANTHER" id="PTHR48098:SF1">
    <property type="entry name" value="DIACYLGLYCEROL ACYLTRANSFERASE_MYCOLYLTRANSFERASE AG85A"/>
    <property type="match status" value="1"/>
</dbReference>
<reference evidence="2 3" key="2">
    <citation type="submission" date="2023-06" db="EMBL/GenBank/DDBJ databases">
        <title>Complete Genome Sequence of Flavobacterium keumense K3R-10.</title>
        <authorList>
            <person name="Jeong H."/>
            <person name="Jhang S.Y."/>
            <person name="Kim J.N."/>
        </authorList>
    </citation>
    <scope>NUCLEOTIDE SEQUENCE [LARGE SCALE GENOMIC DNA]</scope>
    <source>
        <strain evidence="2 3">K3R-10</strain>
    </source>
</reference>
<keyword evidence="1" id="KW-0732">Signal</keyword>
<keyword evidence="3" id="KW-1185">Reference proteome</keyword>
<gene>
    <name evidence="2" type="ORF">MG292_03380</name>
</gene>
<dbReference type="PANTHER" id="PTHR48098">
    <property type="entry name" value="ENTEROCHELIN ESTERASE-RELATED"/>
    <property type="match status" value="1"/>
</dbReference>
<proteinExistence type="predicted"/>
<dbReference type="SUPFAM" id="SSF53474">
    <property type="entry name" value="alpha/beta-Hydrolases"/>
    <property type="match status" value="1"/>
</dbReference>
<reference evidence="2 3" key="1">
    <citation type="submission" date="2022-02" db="EMBL/GenBank/DDBJ databases">
        <authorList>
            <person name="Cha I.-T."/>
            <person name="Lee K.-E."/>
            <person name="Park S.-J."/>
        </authorList>
    </citation>
    <scope>NUCLEOTIDE SEQUENCE [LARGE SCALE GENOMIC DNA]</scope>
    <source>
        <strain evidence="2 3">K3R-10</strain>
    </source>
</reference>
<dbReference type="InterPro" id="IPR050583">
    <property type="entry name" value="Mycobacterial_A85_antigen"/>
</dbReference>
<dbReference type="Pfam" id="PF00756">
    <property type="entry name" value="Esterase"/>
    <property type="match status" value="1"/>
</dbReference>
<protein>
    <submittedName>
        <fullName evidence="2">Esterase</fullName>
    </submittedName>
</protein>
<organism evidence="2 3">
    <name type="scientific">Flavobacterium keumense</name>
    <dbReference type="NCBI Taxonomy" id="1306518"/>
    <lineage>
        <taxon>Bacteria</taxon>
        <taxon>Pseudomonadati</taxon>
        <taxon>Bacteroidota</taxon>
        <taxon>Flavobacteriia</taxon>
        <taxon>Flavobacteriales</taxon>
        <taxon>Flavobacteriaceae</taxon>
        <taxon>Flavobacterium</taxon>
    </lineage>
</organism>
<dbReference type="InterPro" id="IPR014756">
    <property type="entry name" value="Ig_E-set"/>
</dbReference>
<dbReference type="EMBL" id="CP092332">
    <property type="protein sequence ID" value="WGK95286.1"/>
    <property type="molecule type" value="Genomic_DNA"/>
</dbReference>
<dbReference type="SUPFAM" id="SSF81296">
    <property type="entry name" value="E set domains"/>
    <property type="match status" value="1"/>
</dbReference>
<evidence type="ECO:0000313" key="2">
    <source>
        <dbReference type="EMBL" id="WGK95286.1"/>
    </source>
</evidence>
<name>A0ABY8N7E1_9FLAO</name>
<dbReference type="InterPro" id="IPR000801">
    <property type="entry name" value="Esterase-like"/>
</dbReference>
<dbReference type="Gene3D" id="2.60.40.10">
    <property type="entry name" value="Immunoglobulins"/>
    <property type="match status" value="1"/>
</dbReference>
<evidence type="ECO:0000313" key="3">
    <source>
        <dbReference type="Proteomes" id="UP001232117"/>
    </source>
</evidence>
<dbReference type="InterPro" id="IPR013783">
    <property type="entry name" value="Ig-like_fold"/>
</dbReference>
<feature type="chain" id="PRO_5047234737" evidence="1">
    <location>
        <begin position="20"/>
        <end position="385"/>
    </location>
</feature>
<sequence length="385" mass="43123">MKKTLLILALLFLSIGTQAQENVDFSKKKDIISPEINADNTVTFRLDAKNAKEVKVQGDCVPEGGLLTKGEDGIWSFTTKKLNPELYSYSFFVDGVKAFDPNNAFLIRDVSTVVNVFLVGGGKADLYKVTDVPHGTVAKRWYTSPKLETTRRLTVYTPAGYENSKQKYPVLYLMHGAGGDENAWMELGRNVQIMDNLIAQGKAKPMIVVMTNGNADQTATPGESSEGFVKPIFMRPATFSGRTEAAFGDIIQFIESNYRVKKEKASRAIAGLSMGGMHSLVISANYPNTFDYVGVFSSAMLQPKDSQAAVYRDFTNKLKAQRDNGFKLYWIGIGNSDFLFERSNEYRKLLDSLQIKYEYHETTGGHTWSNWRDYLSEFAPLLFQK</sequence>
<feature type="signal peptide" evidence="1">
    <location>
        <begin position="1"/>
        <end position="19"/>
    </location>
</feature>
<accession>A0ABY8N7E1</accession>
<dbReference type="Proteomes" id="UP001232117">
    <property type="component" value="Chromosome"/>
</dbReference>
<dbReference type="InterPro" id="IPR029058">
    <property type="entry name" value="AB_hydrolase_fold"/>
</dbReference>
<dbReference type="Gene3D" id="3.40.50.1820">
    <property type="entry name" value="alpha/beta hydrolase"/>
    <property type="match status" value="1"/>
</dbReference>
<evidence type="ECO:0000256" key="1">
    <source>
        <dbReference type="SAM" id="SignalP"/>
    </source>
</evidence>
<dbReference type="RefSeq" id="WP_264534104.1">
    <property type="nucleotide sequence ID" value="NZ_CP092332.1"/>
</dbReference>